<dbReference type="RefSeq" id="WP_191277130.1">
    <property type="nucleotide sequence ID" value="NZ_BNDS01000043.1"/>
</dbReference>
<sequence length="64" mass="7337">MDITKFMMVKSSIEMPKEQVIHDLALLMVKSKMETGSIKSHSDILATYASEVHFMKTIVEDYID</sequence>
<comment type="caution">
    <text evidence="1">The sequence shown here is derived from an EMBL/GenBank/DDBJ whole genome shotgun (WGS) entry which is preliminary data.</text>
</comment>
<evidence type="ECO:0000313" key="1">
    <source>
        <dbReference type="EMBL" id="GHI01478.1"/>
    </source>
</evidence>
<proteinExistence type="predicted"/>
<dbReference type="EMBL" id="BNDS01000043">
    <property type="protein sequence ID" value="GHI01478.1"/>
    <property type="molecule type" value="Genomic_DNA"/>
</dbReference>
<organism evidence="1 2">
    <name type="scientific">Neobacillus kokaensis</name>
    <dbReference type="NCBI Taxonomy" id="2759023"/>
    <lineage>
        <taxon>Bacteria</taxon>
        <taxon>Bacillati</taxon>
        <taxon>Bacillota</taxon>
        <taxon>Bacilli</taxon>
        <taxon>Bacillales</taxon>
        <taxon>Bacillaceae</taxon>
        <taxon>Neobacillus</taxon>
    </lineage>
</organism>
<protein>
    <submittedName>
        <fullName evidence="1">Uncharacterized protein</fullName>
    </submittedName>
</protein>
<evidence type="ECO:0000313" key="2">
    <source>
        <dbReference type="Proteomes" id="UP000637074"/>
    </source>
</evidence>
<dbReference type="Proteomes" id="UP000637074">
    <property type="component" value="Unassembled WGS sequence"/>
</dbReference>
<accession>A0ABQ3NC53</accession>
<reference evidence="1 2" key="1">
    <citation type="journal article" date="2022" name="Int. J. Syst. Evol. Microbiol.">
        <title>Neobacillus kokaensis sp. nov., isolated from soil.</title>
        <authorList>
            <person name="Yuki K."/>
            <person name="Matsubara H."/>
            <person name="Yamaguchi S."/>
        </authorList>
    </citation>
    <scope>NUCLEOTIDE SEQUENCE [LARGE SCALE GENOMIC DNA]</scope>
    <source>
        <strain evidence="1 2">LOB 377</strain>
    </source>
</reference>
<keyword evidence="2" id="KW-1185">Reference proteome</keyword>
<name>A0ABQ3NC53_9BACI</name>
<gene>
    <name evidence="1" type="ORF">AM1BK_50200</name>
</gene>